<dbReference type="InterPro" id="IPR003593">
    <property type="entry name" value="AAA+_ATPase"/>
</dbReference>
<dbReference type="InterPro" id="IPR027417">
    <property type="entry name" value="P-loop_NTPase"/>
</dbReference>
<dbReference type="SUPFAM" id="SSF52540">
    <property type="entry name" value="P-loop containing nucleoside triphosphate hydrolases"/>
    <property type="match status" value="1"/>
</dbReference>
<dbReference type="Pfam" id="PF00005">
    <property type="entry name" value="ABC_tran"/>
    <property type="match status" value="1"/>
</dbReference>
<evidence type="ECO:0000256" key="1">
    <source>
        <dbReference type="ARBA" id="ARBA00022448"/>
    </source>
</evidence>
<dbReference type="GO" id="GO:0016887">
    <property type="term" value="F:ATP hydrolysis activity"/>
    <property type="evidence" value="ECO:0007669"/>
    <property type="project" value="InterPro"/>
</dbReference>
<dbReference type="GO" id="GO:0005524">
    <property type="term" value="F:ATP binding"/>
    <property type="evidence" value="ECO:0007669"/>
    <property type="project" value="UniProtKB-KW"/>
</dbReference>
<feature type="domain" description="ABC transporter" evidence="4">
    <location>
        <begin position="8"/>
        <end position="238"/>
    </location>
</feature>
<dbReference type="InterPro" id="IPR050093">
    <property type="entry name" value="ABC_SmlMolc_Importer"/>
</dbReference>
<dbReference type="FunFam" id="3.40.50.300:FF:000042">
    <property type="entry name" value="Maltose/maltodextrin ABC transporter, ATP-binding protein"/>
    <property type="match status" value="1"/>
</dbReference>
<gene>
    <name evidence="5" type="ORF">ENJ12_06280</name>
</gene>
<dbReference type="PANTHER" id="PTHR42781">
    <property type="entry name" value="SPERMIDINE/PUTRESCINE IMPORT ATP-BINDING PROTEIN POTA"/>
    <property type="match status" value="1"/>
</dbReference>
<dbReference type="SMART" id="SM00382">
    <property type="entry name" value="AAA"/>
    <property type="match status" value="1"/>
</dbReference>
<dbReference type="PROSITE" id="PS50893">
    <property type="entry name" value="ABC_TRANSPORTER_2"/>
    <property type="match status" value="1"/>
</dbReference>
<dbReference type="InterPro" id="IPR017871">
    <property type="entry name" value="ABC_transporter-like_CS"/>
</dbReference>
<evidence type="ECO:0000259" key="4">
    <source>
        <dbReference type="PROSITE" id="PS50893"/>
    </source>
</evidence>
<evidence type="ECO:0000256" key="2">
    <source>
        <dbReference type="ARBA" id="ARBA00022741"/>
    </source>
</evidence>
<dbReference type="PANTHER" id="PTHR42781:SF4">
    <property type="entry name" value="SPERMIDINE_PUTRESCINE IMPORT ATP-BINDING PROTEIN POTA"/>
    <property type="match status" value="1"/>
</dbReference>
<dbReference type="Gene3D" id="2.40.50.100">
    <property type="match status" value="1"/>
</dbReference>
<dbReference type="AlphaFoldDB" id="A0A831WAF0"/>
<keyword evidence="3 5" id="KW-0067">ATP-binding</keyword>
<comment type="caution">
    <text evidence="5">The sequence shown here is derived from an EMBL/GenBank/DDBJ whole genome shotgun (WGS) entry which is preliminary data.</text>
</comment>
<name>A0A831WAF0_9GAMM</name>
<dbReference type="Proteomes" id="UP000886339">
    <property type="component" value="Unassembled WGS sequence"/>
</dbReference>
<protein>
    <submittedName>
        <fullName evidence="5">ABC transporter ATP-binding protein</fullName>
    </submittedName>
</protein>
<evidence type="ECO:0000313" key="5">
    <source>
        <dbReference type="EMBL" id="HEC06437.1"/>
    </source>
</evidence>
<dbReference type="PROSITE" id="PS00211">
    <property type="entry name" value="ABC_TRANSPORTER_1"/>
    <property type="match status" value="1"/>
</dbReference>
<proteinExistence type="predicted"/>
<dbReference type="SUPFAM" id="SSF50331">
    <property type="entry name" value="MOP-like"/>
    <property type="match status" value="1"/>
</dbReference>
<evidence type="ECO:0000256" key="3">
    <source>
        <dbReference type="ARBA" id="ARBA00022840"/>
    </source>
</evidence>
<dbReference type="InterPro" id="IPR013611">
    <property type="entry name" value="Transp-assoc_OB_typ2"/>
</dbReference>
<accession>A0A831WAF0</accession>
<organism evidence="5">
    <name type="scientific">Thiolapillus brandeum</name>
    <dbReference type="NCBI Taxonomy" id="1076588"/>
    <lineage>
        <taxon>Bacteria</taxon>
        <taxon>Pseudomonadati</taxon>
        <taxon>Pseudomonadota</taxon>
        <taxon>Gammaproteobacteria</taxon>
        <taxon>Chromatiales</taxon>
        <taxon>Sedimenticolaceae</taxon>
        <taxon>Thiolapillus</taxon>
    </lineage>
</organism>
<dbReference type="Pfam" id="PF08402">
    <property type="entry name" value="TOBE_2"/>
    <property type="match status" value="1"/>
</dbReference>
<dbReference type="Gene3D" id="3.40.50.300">
    <property type="entry name" value="P-loop containing nucleotide triphosphate hydrolases"/>
    <property type="match status" value="1"/>
</dbReference>
<reference evidence="5" key="1">
    <citation type="journal article" date="2020" name="mSystems">
        <title>Genome- and Community-Level Interaction Insights into Carbon Utilization and Element Cycling Functions of Hydrothermarchaeota in Hydrothermal Sediment.</title>
        <authorList>
            <person name="Zhou Z."/>
            <person name="Liu Y."/>
            <person name="Xu W."/>
            <person name="Pan J."/>
            <person name="Luo Z.H."/>
            <person name="Li M."/>
        </authorList>
    </citation>
    <scope>NUCLEOTIDE SEQUENCE [LARGE SCALE GENOMIC DNA]</scope>
    <source>
        <strain evidence="5">HyVt-458</strain>
    </source>
</reference>
<dbReference type="GO" id="GO:0043190">
    <property type="term" value="C:ATP-binding cassette (ABC) transporter complex"/>
    <property type="evidence" value="ECO:0007669"/>
    <property type="project" value="InterPro"/>
</dbReference>
<dbReference type="EMBL" id="DRLF01000221">
    <property type="protein sequence ID" value="HEC06437.1"/>
    <property type="molecule type" value="Genomic_DNA"/>
</dbReference>
<dbReference type="GO" id="GO:0140359">
    <property type="term" value="F:ABC-type transporter activity"/>
    <property type="evidence" value="ECO:0007669"/>
    <property type="project" value="UniProtKB-ARBA"/>
</dbReference>
<keyword evidence="2" id="KW-0547">Nucleotide-binding</keyword>
<sequence length="358" mass="39109">MSSESVGISIRNLGLAFGDNEVLRDISLDIAPGEFFAFLGPSGSGKSTLLRAVAGFGPRPSGQILIGGEDVVDLPPWKRNLGMVFQSYALWPHMTVRKNIAFGLEERRLPAAEIRRRVDEALELVGMTAFAGRRPSQLSGGQQQRVAIARTIVVEPKVLLLDEPLSNLDANLRIQMRRDIRALQQRLQLTTIFVTHDQEEANTTSDRMAVLNDGYLQQVGTPMELYDNPSNLFVARFLGTANILPGSIVEEDGRKVFVSDSGVTFPLDIEGEGQRSIVFRPQNASIHCGRVEADDAHIDLPGVIVHTEFLGSIVRYGVKVGNETLLLDLPHIQGEGLIAEGTEVTVLVARERILALAG</sequence>
<dbReference type="InterPro" id="IPR008995">
    <property type="entry name" value="Mo/tungstate-bd_C_term_dom"/>
</dbReference>
<dbReference type="InterPro" id="IPR003439">
    <property type="entry name" value="ABC_transporter-like_ATP-bd"/>
</dbReference>
<keyword evidence="1" id="KW-0813">Transport</keyword>